<dbReference type="SUPFAM" id="SSF47240">
    <property type="entry name" value="Ferritin-like"/>
    <property type="match status" value="1"/>
</dbReference>
<protein>
    <submittedName>
        <fullName evidence="1">DUF892 family protein</fullName>
    </submittedName>
</protein>
<organism evidence="1 2">
    <name type="scientific">Ancylobacter mangrovi</name>
    <dbReference type="NCBI Taxonomy" id="2972472"/>
    <lineage>
        <taxon>Bacteria</taxon>
        <taxon>Pseudomonadati</taxon>
        <taxon>Pseudomonadota</taxon>
        <taxon>Alphaproteobacteria</taxon>
        <taxon>Hyphomicrobiales</taxon>
        <taxon>Xanthobacteraceae</taxon>
        <taxon>Ancylobacter</taxon>
    </lineage>
</organism>
<dbReference type="InterPro" id="IPR012347">
    <property type="entry name" value="Ferritin-like"/>
</dbReference>
<name>A0A9X2T1L6_9HYPH</name>
<accession>A0A9X2T1L6</accession>
<dbReference type="AlphaFoldDB" id="A0A9X2T1L6"/>
<gene>
    <name evidence="1" type="ORF">NVS89_07000</name>
</gene>
<dbReference type="RefSeq" id="WP_258731883.1">
    <property type="nucleotide sequence ID" value="NZ_JANTHZ010000002.1"/>
</dbReference>
<dbReference type="Proteomes" id="UP001151088">
    <property type="component" value="Unassembled WGS sequence"/>
</dbReference>
<dbReference type="InterPro" id="IPR047114">
    <property type="entry name" value="YciF"/>
</dbReference>
<comment type="caution">
    <text evidence="1">The sequence shown here is derived from an EMBL/GenBank/DDBJ whole genome shotgun (WGS) entry which is preliminary data.</text>
</comment>
<dbReference type="PANTHER" id="PTHR30565">
    <property type="entry name" value="PROTEIN YCIF"/>
    <property type="match status" value="1"/>
</dbReference>
<evidence type="ECO:0000313" key="2">
    <source>
        <dbReference type="Proteomes" id="UP001151088"/>
    </source>
</evidence>
<dbReference type="Gene3D" id="1.20.1260.10">
    <property type="match status" value="1"/>
</dbReference>
<dbReference type="PANTHER" id="PTHR30565:SF9">
    <property type="entry name" value="PROTEIN YCIF"/>
    <property type="match status" value="1"/>
</dbReference>
<proteinExistence type="predicted"/>
<dbReference type="EMBL" id="JANTHZ010000002">
    <property type="protein sequence ID" value="MCS0494842.1"/>
    <property type="molecule type" value="Genomic_DNA"/>
</dbReference>
<dbReference type="InterPro" id="IPR009078">
    <property type="entry name" value="Ferritin-like_SF"/>
</dbReference>
<reference evidence="1" key="1">
    <citation type="submission" date="2022-08" db="EMBL/GenBank/DDBJ databases">
        <authorList>
            <person name="Li F."/>
        </authorList>
    </citation>
    <scope>NUCLEOTIDE SEQUENCE</scope>
    <source>
        <strain evidence="1">MQZ15Z-1</strain>
    </source>
</reference>
<sequence length="184" mass="20457">MGLLTKDIKSLDDLLRQGLGELLYSERRIRRAIPALRSKVRDPMLRRELDDCLQAATENARHLEEAFTLLGALPGSIECPAIDGIFISAEELNDEIDGYHVLDTAIAAAMQAVENYASARYVTVIGWTRELDRPETARLLQKCRARHQHGADSMYLLAERRLNAQAGRRSSASRSVASPMPLAS</sequence>
<dbReference type="Pfam" id="PF05974">
    <property type="entry name" value="DUF892"/>
    <property type="match status" value="1"/>
</dbReference>
<keyword evidence="2" id="KW-1185">Reference proteome</keyword>
<evidence type="ECO:0000313" key="1">
    <source>
        <dbReference type="EMBL" id="MCS0494842.1"/>
    </source>
</evidence>
<dbReference type="InterPro" id="IPR010287">
    <property type="entry name" value="DUF892_YciF-like"/>
</dbReference>